<dbReference type="PROSITE" id="PS50106">
    <property type="entry name" value="PDZ"/>
    <property type="match status" value="1"/>
</dbReference>
<dbReference type="SMART" id="SM00228">
    <property type="entry name" value="PDZ"/>
    <property type="match status" value="1"/>
</dbReference>
<gene>
    <name evidence="9" type="ORF">B5F75_00025</name>
</gene>
<accession>A0A1Y4DDK6</accession>
<comment type="caution">
    <text evidence="9">The sequence shown here is derived from an EMBL/GenBank/DDBJ whole genome shotgun (WGS) entry which is preliminary data.</text>
</comment>
<proteinExistence type="inferred from homology"/>
<dbReference type="CDD" id="cd07560">
    <property type="entry name" value="Peptidase_S41_CPP"/>
    <property type="match status" value="1"/>
</dbReference>
<dbReference type="InterPro" id="IPR055210">
    <property type="entry name" value="CtpA/B_N"/>
</dbReference>
<dbReference type="Pfam" id="PF03572">
    <property type="entry name" value="Peptidase_S41"/>
    <property type="match status" value="1"/>
</dbReference>
<evidence type="ECO:0000313" key="10">
    <source>
        <dbReference type="Proteomes" id="UP000196368"/>
    </source>
</evidence>
<dbReference type="EMBL" id="NFJD01000001">
    <property type="protein sequence ID" value="OUO57204.1"/>
    <property type="molecule type" value="Genomic_DNA"/>
</dbReference>
<evidence type="ECO:0000256" key="1">
    <source>
        <dbReference type="ARBA" id="ARBA00009179"/>
    </source>
</evidence>
<evidence type="ECO:0000256" key="7">
    <source>
        <dbReference type="SAM" id="SignalP"/>
    </source>
</evidence>
<dbReference type="InterPro" id="IPR001478">
    <property type="entry name" value="PDZ"/>
</dbReference>
<dbReference type="InterPro" id="IPR005151">
    <property type="entry name" value="Tail-specific_protease"/>
</dbReference>
<dbReference type="Pfam" id="PF22694">
    <property type="entry name" value="CtpB_N-like"/>
    <property type="match status" value="1"/>
</dbReference>
<dbReference type="PANTHER" id="PTHR32060:SF30">
    <property type="entry name" value="CARBOXY-TERMINAL PROCESSING PROTEASE CTPA"/>
    <property type="match status" value="1"/>
</dbReference>
<keyword evidence="7" id="KW-0732">Signal</keyword>
<dbReference type="FunFam" id="2.30.42.10:FF:000063">
    <property type="entry name" value="Peptidase, S41 family"/>
    <property type="match status" value="1"/>
</dbReference>
<keyword evidence="10" id="KW-1185">Reference proteome</keyword>
<protein>
    <recommendedName>
        <fullName evidence="8">PDZ domain-containing protein</fullName>
    </recommendedName>
</protein>
<evidence type="ECO:0000256" key="3">
    <source>
        <dbReference type="ARBA" id="ARBA00022801"/>
    </source>
</evidence>
<dbReference type="GO" id="GO:0004175">
    <property type="term" value="F:endopeptidase activity"/>
    <property type="evidence" value="ECO:0007669"/>
    <property type="project" value="TreeGrafter"/>
</dbReference>
<dbReference type="SUPFAM" id="SSF52096">
    <property type="entry name" value="ClpP/crotonase"/>
    <property type="match status" value="1"/>
</dbReference>
<evidence type="ECO:0000259" key="8">
    <source>
        <dbReference type="PROSITE" id="PS50106"/>
    </source>
</evidence>
<dbReference type="InterPro" id="IPR036034">
    <property type="entry name" value="PDZ_sf"/>
</dbReference>
<dbReference type="AlphaFoldDB" id="A0A1Y4DDK6"/>
<dbReference type="RefSeq" id="WP_087286112.1">
    <property type="nucleotide sequence ID" value="NZ_NFJD01000001.1"/>
</dbReference>
<keyword evidence="2 5" id="KW-0645">Protease</keyword>
<dbReference type="OrthoDB" id="9812068at2"/>
<evidence type="ECO:0000256" key="4">
    <source>
        <dbReference type="ARBA" id="ARBA00022825"/>
    </source>
</evidence>
<dbReference type="Pfam" id="PF00595">
    <property type="entry name" value="PDZ"/>
    <property type="match status" value="1"/>
</dbReference>
<dbReference type="NCBIfam" id="TIGR00225">
    <property type="entry name" value="prc"/>
    <property type="match status" value="1"/>
</dbReference>
<dbReference type="Gene3D" id="3.30.750.44">
    <property type="match status" value="1"/>
</dbReference>
<reference evidence="10" key="1">
    <citation type="submission" date="2017-04" db="EMBL/GenBank/DDBJ databases">
        <title>Function of individual gut microbiota members based on whole genome sequencing of pure cultures obtained from chicken caecum.</title>
        <authorList>
            <person name="Medvecky M."/>
            <person name="Cejkova D."/>
            <person name="Polansky O."/>
            <person name="Karasova D."/>
            <person name="Kubasova T."/>
            <person name="Cizek A."/>
            <person name="Rychlik I."/>
        </authorList>
    </citation>
    <scope>NUCLEOTIDE SEQUENCE [LARGE SCALE GENOMIC DNA]</scope>
    <source>
        <strain evidence="10">An273</strain>
    </source>
</reference>
<evidence type="ECO:0000256" key="6">
    <source>
        <dbReference type="SAM" id="MobiDB-lite"/>
    </source>
</evidence>
<dbReference type="InterPro" id="IPR029045">
    <property type="entry name" value="ClpP/crotonase-like_dom_sf"/>
</dbReference>
<dbReference type="InterPro" id="IPR004447">
    <property type="entry name" value="Peptidase_S41A"/>
</dbReference>
<keyword evidence="3 5" id="KW-0378">Hydrolase</keyword>
<feature type="domain" description="PDZ" evidence="8">
    <location>
        <begin position="84"/>
        <end position="152"/>
    </location>
</feature>
<evidence type="ECO:0000256" key="2">
    <source>
        <dbReference type="ARBA" id="ARBA00022670"/>
    </source>
</evidence>
<keyword evidence="4 5" id="KW-0720">Serine protease</keyword>
<sequence length="466" mass="51571">MKSKKLNRYAVFAAVVFFVGTLFPYAYAAADNSLKQLRTLVDVVEFVKENYVETTDTDKLVAGAIKGVVNELDDFSQYLDPKDYKDLKNDTRGEFGGLGMRLQMVDDFVTVMSPMPGTPAFKAGVMPGDRILFVDDKDLADMKLEDAVELMRGPVGSKVKITISRKDEKGNYKTLPDFNFKREKIVPEVVYYRMLDGKVGYLYMVDFSGHSTEEVKKALADLQKQGMQSLVLDLRFNPGGLLTGAVDIAKLFLQPDEMIVYTQGRKPEYYQEFKTSAKPDYPDVPLAVLVNQGSASASEIVAGALQDNKRAFVVGQRTFGKASVQQVLPLSGGAGLRLTIARYYTPSGRLIQRDYRDKSKAEEGGIFPDVEVIVPAEEEVKVFMQYNNIVHTPGKKDPEVKFTEKDPVLDKAVEVLTGKLSLEDAKAQSQKAAEARKAEKEAKQNKTKDAAAETSDAPAKTQGAEK</sequence>
<feature type="compositionally biased region" description="Basic and acidic residues" evidence="6">
    <location>
        <begin position="433"/>
        <end position="451"/>
    </location>
</feature>
<dbReference type="GO" id="GO:0006508">
    <property type="term" value="P:proteolysis"/>
    <property type="evidence" value="ECO:0007669"/>
    <property type="project" value="UniProtKB-KW"/>
</dbReference>
<dbReference type="CDD" id="cd06782">
    <property type="entry name" value="cpPDZ_CPP-like"/>
    <property type="match status" value="1"/>
</dbReference>
<feature type="signal peptide" evidence="7">
    <location>
        <begin position="1"/>
        <end position="28"/>
    </location>
</feature>
<feature type="region of interest" description="Disordered" evidence="6">
    <location>
        <begin position="424"/>
        <end position="466"/>
    </location>
</feature>
<evidence type="ECO:0000313" key="9">
    <source>
        <dbReference type="EMBL" id="OUO57204.1"/>
    </source>
</evidence>
<dbReference type="GO" id="GO:0030288">
    <property type="term" value="C:outer membrane-bounded periplasmic space"/>
    <property type="evidence" value="ECO:0007669"/>
    <property type="project" value="TreeGrafter"/>
</dbReference>
<dbReference type="GO" id="GO:0008236">
    <property type="term" value="F:serine-type peptidase activity"/>
    <property type="evidence" value="ECO:0007669"/>
    <property type="project" value="UniProtKB-KW"/>
</dbReference>
<dbReference type="SMART" id="SM00245">
    <property type="entry name" value="TSPc"/>
    <property type="match status" value="1"/>
</dbReference>
<dbReference type="PANTHER" id="PTHR32060">
    <property type="entry name" value="TAIL-SPECIFIC PROTEASE"/>
    <property type="match status" value="1"/>
</dbReference>
<name>A0A1Y4DDK6_9BACT</name>
<comment type="similarity">
    <text evidence="1 5">Belongs to the peptidase S41A family.</text>
</comment>
<dbReference type="Gene3D" id="2.30.42.10">
    <property type="match status" value="1"/>
</dbReference>
<organism evidence="9 10">
    <name type="scientific">Candidatus Avelusimicrobium gallicola</name>
    <dbReference type="NCBI Taxonomy" id="2562704"/>
    <lineage>
        <taxon>Bacteria</taxon>
        <taxon>Pseudomonadati</taxon>
        <taxon>Elusimicrobiota</taxon>
        <taxon>Elusimicrobia</taxon>
        <taxon>Elusimicrobiales</taxon>
        <taxon>Elusimicrobiaceae</taxon>
        <taxon>Candidatus Avelusimicrobium</taxon>
    </lineage>
</organism>
<dbReference type="GO" id="GO:0007165">
    <property type="term" value="P:signal transduction"/>
    <property type="evidence" value="ECO:0007669"/>
    <property type="project" value="TreeGrafter"/>
</dbReference>
<feature type="chain" id="PRO_5012147289" description="PDZ domain-containing protein" evidence="7">
    <location>
        <begin position="29"/>
        <end position="466"/>
    </location>
</feature>
<dbReference type="SUPFAM" id="SSF50156">
    <property type="entry name" value="PDZ domain-like"/>
    <property type="match status" value="1"/>
</dbReference>
<dbReference type="Gene3D" id="3.90.226.10">
    <property type="entry name" value="2-enoyl-CoA Hydratase, Chain A, domain 1"/>
    <property type="match status" value="1"/>
</dbReference>
<dbReference type="Proteomes" id="UP000196368">
    <property type="component" value="Unassembled WGS sequence"/>
</dbReference>
<evidence type="ECO:0000256" key="5">
    <source>
        <dbReference type="RuleBase" id="RU004404"/>
    </source>
</evidence>